<keyword evidence="4" id="KW-1185">Reference proteome</keyword>
<dbReference type="Proteomes" id="UP000295627">
    <property type="component" value="Unassembled WGS sequence"/>
</dbReference>
<evidence type="ECO:0000313" key="5">
    <source>
        <dbReference type="Proteomes" id="UP000295627"/>
    </source>
</evidence>
<organism evidence="2 5">
    <name type="scientific">Mycobacteroides franklinii</name>
    <dbReference type="NCBI Taxonomy" id="948102"/>
    <lineage>
        <taxon>Bacteria</taxon>
        <taxon>Bacillati</taxon>
        <taxon>Actinomycetota</taxon>
        <taxon>Actinomycetes</taxon>
        <taxon>Mycobacteriales</taxon>
        <taxon>Mycobacteriaceae</taxon>
        <taxon>Mycobacteroides</taxon>
    </lineage>
</organism>
<feature type="signal peptide" evidence="1">
    <location>
        <begin position="1"/>
        <end position="23"/>
    </location>
</feature>
<evidence type="ECO:0000256" key="1">
    <source>
        <dbReference type="SAM" id="SignalP"/>
    </source>
</evidence>
<gene>
    <name evidence="3" type="ORF">CCUG63697_03098</name>
    <name evidence="2" type="ORF">EJ571_02345</name>
</gene>
<dbReference type="RefSeq" id="WP_078336311.1">
    <property type="nucleotide sequence ID" value="NZ_MAFQ01000018.1"/>
</dbReference>
<evidence type="ECO:0000313" key="2">
    <source>
        <dbReference type="EMBL" id="TDH24749.1"/>
    </source>
</evidence>
<comment type="caution">
    <text evidence="2">The sequence shown here is derived from an EMBL/GenBank/DDBJ whole genome shotgun (WGS) entry which is preliminary data.</text>
</comment>
<reference evidence="4 5" key="2">
    <citation type="journal article" date="2019" name="Sci. Rep.">
        <title>Extended insight into the Mycobacterium chelonae-abscessus complex through whole genome sequencing of Mycobacterium salmoniphilum outbreak and Mycobacterium salmoniphilum-like strains.</title>
        <authorList>
            <person name="Behra P.R.K."/>
            <person name="Das S."/>
            <person name="Pettersson B.M.F."/>
            <person name="Shirreff L."/>
            <person name="DuCote T."/>
            <person name="Jacobsson K.G."/>
            <person name="Ennis D.G."/>
            <person name="Kirsebom L.A."/>
        </authorList>
    </citation>
    <scope>NUCLEOTIDE SEQUENCE [LARGE SCALE GENOMIC DNA]</scope>
    <source>
        <strain evidence="3 4">CCUG 63697</strain>
        <strain evidence="2 5">DSM 45524</strain>
    </source>
</reference>
<dbReference type="EMBL" id="PECC01000028">
    <property type="protein sequence ID" value="TDZ48569.1"/>
    <property type="molecule type" value="Genomic_DNA"/>
</dbReference>
<dbReference type="AlphaFoldDB" id="A0A4R5PF70"/>
<evidence type="ECO:0008006" key="6">
    <source>
        <dbReference type="Google" id="ProtNLM"/>
    </source>
</evidence>
<dbReference type="EMBL" id="RXLR01000007">
    <property type="protein sequence ID" value="TDH24749.1"/>
    <property type="molecule type" value="Genomic_DNA"/>
</dbReference>
<dbReference type="Proteomes" id="UP000295165">
    <property type="component" value="Unassembled WGS sequence"/>
</dbReference>
<protein>
    <recommendedName>
        <fullName evidence="6">Chitin-binding type-2 domain-containing protein</fullName>
    </recommendedName>
</protein>
<feature type="chain" id="PRO_5038306082" description="Chitin-binding type-2 domain-containing protein" evidence="1">
    <location>
        <begin position="24"/>
        <end position="83"/>
    </location>
</feature>
<evidence type="ECO:0000313" key="3">
    <source>
        <dbReference type="EMBL" id="TDZ48569.1"/>
    </source>
</evidence>
<accession>A0A4R5PF70</accession>
<name>A0A4R5PF70_9MYCO</name>
<evidence type="ECO:0000313" key="4">
    <source>
        <dbReference type="Proteomes" id="UP000295165"/>
    </source>
</evidence>
<keyword evidence="1" id="KW-0732">Signal</keyword>
<reference evidence="2" key="1">
    <citation type="submission" date="2018-12" db="EMBL/GenBank/DDBJ databases">
        <authorList>
            <person name="Behra P.R.K."/>
            <person name="Das S."/>
            <person name="Pettersson B.M.F."/>
            <person name="Shirreff L."/>
            <person name="Ducote T."/>
            <person name="Jacobsson K.-G."/>
            <person name="Ennis D.G."/>
            <person name="Kirsebom L.A."/>
        </authorList>
    </citation>
    <scope>NUCLEOTIDE SEQUENCE</scope>
    <source>
        <strain evidence="2">DSM 45524</strain>
    </source>
</reference>
<sequence>MKISARRLIVVAAAAILPMAAISGISPAIGTADPIVPNCPGGWWDPAANTCRPPVSTTPLNCDNGSWWDPVSNVCRPPVIPPQ</sequence>
<proteinExistence type="predicted"/>